<dbReference type="NCBIfam" id="TIGR00879">
    <property type="entry name" value="SP"/>
    <property type="match status" value="1"/>
</dbReference>
<dbReference type="InterPro" id="IPR036259">
    <property type="entry name" value="MFS_trans_sf"/>
</dbReference>
<protein>
    <recommendedName>
        <fullName evidence="8">Quinate transporter</fullName>
    </recommendedName>
</protein>
<keyword evidence="3 9" id="KW-0813">Transport</keyword>
<dbReference type="InterPro" id="IPR003663">
    <property type="entry name" value="Sugar/inositol_transpt"/>
</dbReference>
<feature type="transmembrane region" description="Helical" evidence="10">
    <location>
        <begin position="361"/>
        <end position="388"/>
    </location>
</feature>
<dbReference type="GO" id="GO:0005351">
    <property type="term" value="F:carbohydrate:proton symporter activity"/>
    <property type="evidence" value="ECO:0007669"/>
    <property type="project" value="TreeGrafter"/>
</dbReference>
<evidence type="ECO:0000256" key="6">
    <source>
        <dbReference type="ARBA" id="ARBA00022989"/>
    </source>
</evidence>
<evidence type="ECO:0000256" key="1">
    <source>
        <dbReference type="ARBA" id="ARBA00004141"/>
    </source>
</evidence>
<dbReference type="PROSITE" id="PS00216">
    <property type="entry name" value="SUGAR_TRANSPORT_1"/>
    <property type="match status" value="1"/>
</dbReference>
<feature type="transmembrane region" description="Helical" evidence="10">
    <location>
        <begin position="259"/>
        <end position="280"/>
    </location>
</feature>
<dbReference type="GeneID" id="36587973"/>
<name>A0A2J6TG14_9HELO</name>
<dbReference type="RefSeq" id="XP_024738869.1">
    <property type="nucleotide sequence ID" value="XM_024879896.1"/>
</dbReference>
<reference evidence="12 13" key="1">
    <citation type="submission" date="2016-04" db="EMBL/GenBank/DDBJ databases">
        <title>A degradative enzymes factory behind the ericoid mycorrhizal symbiosis.</title>
        <authorList>
            <consortium name="DOE Joint Genome Institute"/>
            <person name="Martino E."/>
            <person name="Morin E."/>
            <person name="Grelet G."/>
            <person name="Kuo A."/>
            <person name="Kohler A."/>
            <person name="Daghino S."/>
            <person name="Barry K."/>
            <person name="Choi C."/>
            <person name="Cichocki N."/>
            <person name="Clum A."/>
            <person name="Copeland A."/>
            <person name="Hainaut M."/>
            <person name="Haridas S."/>
            <person name="Labutti K."/>
            <person name="Lindquist E."/>
            <person name="Lipzen A."/>
            <person name="Khouja H.-R."/>
            <person name="Murat C."/>
            <person name="Ohm R."/>
            <person name="Olson A."/>
            <person name="Spatafora J."/>
            <person name="Veneault-Fourrey C."/>
            <person name="Henrissat B."/>
            <person name="Grigoriev I."/>
            <person name="Martin F."/>
            <person name="Perotto S."/>
        </authorList>
    </citation>
    <scope>NUCLEOTIDE SEQUENCE [LARGE SCALE GENOMIC DNA]</scope>
    <source>
        <strain evidence="12 13">E</strain>
    </source>
</reference>
<feature type="transmembrane region" description="Helical" evidence="10">
    <location>
        <begin position="295"/>
        <end position="315"/>
    </location>
</feature>
<dbReference type="EMBL" id="KZ613785">
    <property type="protein sequence ID" value="PMD61965.1"/>
    <property type="molecule type" value="Genomic_DNA"/>
</dbReference>
<dbReference type="InterPro" id="IPR050360">
    <property type="entry name" value="MFS_Sugar_Transporters"/>
</dbReference>
<keyword evidence="4 10" id="KW-0812">Transmembrane</keyword>
<dbReference type="PRINTS" id="PR00171">
    <property type="entry name" value="SUGRTRNSPORT"/>
</dbReference>
<evidence type="ECO:0000259" key="11">
    <source>
        <dbReference type="PROSITE" id="PS50850"/>
    </source>
</evidence>
<feature type="transmembrane region" description="Helical" evidence="10">
    <location>
        <begin position="400"/>
        <end position="419"/>
    </location>
</feature>
<dbReference type="InterPro" id="IPR005829">
    <property type="entry name" value="Sugar_transporter_CS"/>
</dbReference>
<accession>A0A2J6TG14</accession>
<keyword evidence="5" id="KW-0672">Quinate metabolism</keyword>
<dbReference type="AlphaFoldDB" id="A0A2J6TG14"/>
<feature type="transmembrane region" description="Helical" evidence="10">
    <location>
        <begin position="431"/>
        <end position="450"/>
    </location>
</feature>
<evidence type="ECO:0000256" key="5">
    <source>
        <dbReference type="ARBA" id="ARBA00022911"/>
    </source>
</evidence>
<feature type="transmembrane region" description="Helical" evidence="10">
    <location>
        <begin position="159"/>
        <end position="181"/>
    </location>
</feature>
<evidence type="ECO:0000256" key="3">
    <source>
        <dbReference type="ARBA" id="ARBA00022448"/>
    </source>
</evidence>
<dbReference type="PROSITE" id="PS00217">
    <property type="entry name" value="SUGAR_TRANSPORT_2"/>
    <property type="match status" value="1"/>
</dbReference>
<feature type="transmembrane region" description="Helical" evidence="10">
    <location>
        <begin position="327"/>
        <end position="346"/>
    </location>
</feature>
<dbReference type="FunFam" id="1.20.1250.20:FF:000134">
    <property type="entry name" value="MFS sugar transporter protein"/>
    <property type="match status" value="1"/>
</dbReference>
<evidence type="ECO:0000256" key="10">
    <source>
        <dbReference type="SAM" id="Phobius"/>
    </source>
</evidence>
<dbReference type="GO" id="GO:0016020">
    <property type="term" value="C:membrane"/>
    <property type="evidence" value="ECO:0007669"/>
    <property type="project" value="UniProtKB-SubCell"/>
</dbReference>
<dbReference type="SUPFAM" id="SSF103473">
    <property type="entry name" value="MFS general substrate transporter"/>
    <property type="match status" value="1"/>
</dbReference>
<keyword evidence="13" id="KW-1185">Reference proteome</keyword>
<evidence type="ECO:0000313" key="12">
    <source>
        <dbReference type="EMBL" id="PMD61965.1"/>
    </source>
</evidence>
<evidence type="ECO:0000256" key="7">
    <source>
        <dbReference type="ARBA" id="ARBA00023136"/>
    </source>
</evidence>
<dbReference type="PROSITE" id="PS50850">
    <property type="entry name" value="MFS"/>
    <property type="match status" value="1"/>
</dbReference>
<evidence type="ECO:0000256" key="9">
    <source>
        <dbReference type="RuleBase" id="RU003346"/>
    </source>
</evidence>
<dbReference type="PANTHER" id="PTHR48022">
    <property type="entry name" value="PLASTIDIC GLUCOSE TRANSPORTER 4"/>
    <property type="match status" value="1"/>
</dbReference>
<dbReference type="InterPro" id="IPR020846">
    <property type="entry name" value="MFS_dom"/>
</dbReference>
<gene>
    <name evidence="12" type="ORF">K444DRAFT_611179</name>
</gene>
<dbReference type="PANTHER" id="PTHR48022:SF34">
    <property type="entry name" value="MAJOR FACILITATOR SUPERFAMILY (MFS) PROFILE DOMAIN-CONTAINING PROTEIN-RELATED"/>
    <property type="match status" value="1"/>
</dbReference>
<dbReference type="OrthoDB" id="508119at2759"/>
<feature type="transmembrane region" description="Helical" evidence="10">
    <location>
        <begin position="65"/>
        <end position="83"/>
    </location>
</feature>
<feature type="transmembrane region" description="Helical" evidence="10">
    <location>
        <begin position="39"/>
        <end position="58"/>
    </location>
</feature>
<dbReference type="Proteomes" id="UP000235371">
    <property type="component" value="Unassembled WGS sequence"/>
</dbReference>
<evidence type="ECO:0000313" key="13">
    <source>
        <dbReference type="Proteomes" id="UP000235371"/>
    </source>
</evidence>
<evidence type="ECO:0000256" key="4">
    <source>
        <dbReference type="ARBA" id="ARBA00022692"/>
    </source>
</evidence>
<keyword evidence="7 10" id="KW-0472">Membrane</keyword>
<proteinExistence type="inferred from homology"/>
<organism evidence="12 13">
    <name type="scientific">Hyaloscypha bicolor E</name>
    <dbReference type="NCBI Taxonomy" id="1095630"/>
    <lineage>
        <taxon>Eukaryota</taxon>
        <taxon>Fungi</taxon>
        <taxon>Dikarya</taxon>
        <taxon>Ascomycota</taxon>
        <taxon>Pezizomycotina</taxon>
        <taxon>Leotiomycetes</taxon>
        <taxon>Helotiales</taxon>
        <taxon>Hyaloscyphaceae</taxon>
        <taxon>Hyaloscypha</taxon>
        <taxon>Hyaloscypha bicolor</taxon>
    </lineage>
</organism>
<dbReference type="Pfam" id="PF00083">
    <property type="entry name" value="Sugar_tr"/>
    <property type="match status" value="1"/>
</dbReference>
<keyword evidence="6 10" id="KW-1133">Transmembrane helix</keyword>
<comment type="similarity">
    <text evidence="2 9">Belongs to the major facilitator superfamily. Sugar transporter (TC 2.A.1.1) family.</text>
</comment>
<dbReference type="InParanoid" id="A0A2J6TG14"/>
<evidence type="ECO:0000256" key="2">
    <source>
        <dbReference type="ARBA" id="ARBA00010992"/>
    </source>
</evidence>
<evidence type="ECO:0000256" key="8">
    <source>
        <dbReference type="ARBA" id="ARBA00043213"/>
    </source>
</evidence>
<dbReference type="Gene3D" id="1.20.1250.20">
    <property type="entry name" value="MFS general substrate transporter like domains"/>
    <property type="match status" value="1"/>
</dbReference>
<sequence length="510" mass="56207">MFGYNNGVIAGVLVLPSFYRDFNLPTVGTKEYNNVTGNIVSLLQIGGLVGSLGTFGVMKYWGRRGAMIASGAVYLVGAVMQTFCHGGLPLMFAGRFFSGIGTGGATVVVPLYIAELAPPSIRGSLVGIYEINNQLSSLMGYWCNYIVNEYIPSTSSRQWQIPLAVQIVPSALLILAAIFILPESPRLLVKRGNKLQARKNLAWVRKLDPDHELVNREMEEIGDAIRMQDTPPPRVLHRHSGGKLGLFKELCWKGNRERVLIALGLMFGQNLTGIQGVNFYTPTVFKSIGFDGTRVVLLASGMYAAVKTIATILSLSFFIDRLGRRKLLLTSSVGTSLALWYIGAFVTAKHIDLSKPQEKSVAGWIAIVCVYIYAAFFSFAWNGVVWVYCAEIFPIRIKELAACICTATQWLSQFAIARASPTMLTEWKGGFFFFFASCLVVMGSLVFWLVPETKGKTLERMDDVFGSAYGDVVEVELGNYRREGREKGIFERGKVKPVDEEGGVTEVVEN</sequence>
<comment type="subcellular location">
    <subcellularLocation>
        <location evidence="1">Membrane</location>
        <topology evidence="1">Multi-pass membrane protein</topology>
    </subcellularLocation>
</comment>
<dbReference type="InterPro" id="IPR005828">
    <property type="entry name" value="MFS_sugar_transport-like"/>
</dbReference>
<feature type="domain" description="Major facilitator superfamily (MFS) profile" evidence="11">
    <location>
        <begin position="1"/>
        <end position="454"/>
    </location>
</feature>